<sequence length="579" mass="63530">MHSFKRQSGVAAIWFVLIFIALASLTALGVEGARYLNNKARLGDALETASLLLAAQEAKEGDDVKNQALVTKVARSYLPDAESTLPELKIYYKSGEEQVTIDKKEHTVEYLQYKVAASTEHDSWMDMVSVPSFDETQNISNFAAAKKIAIKSGVSDAFLVMDHSLNMNSNTCQIKYPGSNIYKHQTAKLFIAHQLAHEFINRKQGISVDKSKEDVEPIEGNVAVFPFDTRTSNYSNDQSGSRNLPLCQNHLDFYSESEENRINGTGVDKGFGEIDWNHQNIKWLTMGEALNRKDAIGTYVNETYNLQGTMGQWLPDAEKHIDYRDTVNSIARRNSLADTSRESNLMAFPDNRLCRGNFMTVSITNPKFNTEKNKVSGYLGLINSFTSNSPITQSSAHQPGSYIGGWSASYQGILQALNDYHHHGDKEKQSTMVVILGGGDRPNLSDDVRYKNGEVIDHSNILQKLSEHGLCEKIKNDYPKLNLFAIGIDVDPKRLKGVTKSMGGCIDDANTSMIDHKAATGTTGSTDICWGGTSPVGTGFSLTGYGISTISAIVSAGLNAGGAAGKKEEIGSIHDRRAK</sequence>
<dbReference type="EMBL" id="PYLZ01000016">
    <property type="protein sequence ID" value="PSW20918.1"/>
    <property type="molecule type" value="Genomic_DNA"/>
</dbReference>
<dbReference type="OrthoDB" id="5670502at2"/>
<dbReference type="RefSeq" id="WP_048899914.1">
    <property type="nucleotide sequence ID" value="NZ_AP024852.1"/>
</dbReference>
<dbReference type="Proteomes" id="UP000240481">
    <property type="component" value="Unassembled WGS sequence"/>
</dbReference>
<name>A0A0J8V8B4_9GAMM</name>
<evidence type="ECO:0000313" key="2">
    <source>
        <dbReference type="Proteomes" id="UP000240481"/>
    </source>
</evidence>
<gene>
    <name evidence="1" type="ORF">C9I94_21855</name>
</gene>
<reference evidence="1 2" key="1">
    <citation type="submission" date="2018-01" db="EMBL/GenBank/DDBJ databases">
        <title>Whole genome sequencing of Histamine producing bacteria.</title>
        <authorList>
            <person name="Butler K."/>
        </authorList>
    </citation>
    <scope>NUCLEOTIDE SEQUENCE [LARGE SCALE GENOMIC DNA]</scope>
    <source>
        <strain evidence="1 2">DSM 24669</strain>
    </source>
</reference>
<protein>
    <submittedName>
        <fullName evidence="1">Pilus assembly protein</fullName>
    </submittedName>
</protein>
<proteinExistence type="predicted"/>
<dbReference type="STRING" id="680026.AB733_17340"/>
<accession>A0A0J8V8B4</accession>
<evidence type="ECO:0000313" key="1">
    <source>
        <dbReference type="EMBL" id="PSW20918.1"/>
    </source>
</evidence>
<dbReference type="AlphaFoldDB" id="A0A0J8V8B4"/>
<organism evidence="1 2">
    <name type="scientific">Photobacterium swingsii</name>
    <dbReference type="NCBI Taxonomy" id="680026"/>
    <lineage>
        <taxon>Bacteria</taxon>
        <taxon>Pseudomonadati</taxon>
        <taxon>Pseudomonadota</taxon>
        <taxon>Gammaproteobacteria</taxon>
        <taxon>Vibrionales</taxon>
        <taxon>Vibrionaceae</taxon>
        <taxon>Photobacterium</taxon>
    </lineage>
</organism>
<keyword evidence="2" id="KW-1185">Reference proteome</keyword>
<comment type="caution">
    <text evidence="1">The sequence shown here is derived from an EMBL/GenBank/DDBJ whole genome shotgun (WGS) entry which is preliminary data.</text>
</comment>